<gene>
    <name evidence="1" type="ORF">K2173_023835</name>
</gene>
<protein>
    <submittedName>
        <fullName evidence="1">Uncharacterized protein</fullName>
    </submittedName>
</protein>
<sequence length="175" mass="19734">MLEDLNMADCKGVPTPMSSTTDFANASIDDTIDATLFRRVIGKLHYLSFTRPDIAFAVNKLSQFMHKPSAYHWKATKRVLRYLQQTSHLGIRIARDGNRQLLAYSDSDWAGDPNDRTSTTGFIVYLGSTPISWSSKKQRSVSRSSTEAEYRAVAAAVSEINWIQNLLSELHFFLP</sequence>
<reference evidence="1 2" key="1">
    <citation type="submission" date="2021-09" db="EMBL/GenBank/DDBJ databases">
        <title>Genomic insights and catalytic innovation underlie evolution of tropane alkaloids biosynthesis.</title>
        <authorList>
            <person name="Wang Y.-J."/>
            <person name="Tian T."/>
            <person name="Huang J.-P."/>
            <person name="Huang S.-X."/>
        </authorList>
    </citation>
    <scope>NUCLEOTIDE SEQUENCE [LARGE SCALE GENOMIC DNA]</scope>
    <source>
        <strain evidence="1">KIB-2018</strain>
        <tissue evidence="1">Leaf</tissue>
    </source>
</reference>
<dbReference type="SUPFAM" id="SSF56672">
    <property type="entry name" value="DNA/RNA polymerases"/>
    <property type="match status" value="1"/>
</dbReference>
<dbReference type="Proteomes" id="UP001159364">
    <property type="component" value="Linkage Group LG05"/>
</dbReference>
<organism evidence="1 2">
    <name type="scientific">Erythroxylum novogranatense</name>
    <dbReference type="NCBI Taxonomy" id="1862640"/>
    <lineage>
        <taxon>Eukaryota</taxon>
        <taxon>Viridiplantae</taxon>
        <taxon>Streptophyta</taxon>
        <taxon>Embryophyta</taxon>
        <taxon>Tracheophyta</taxon>
        <taxon>Spermatophyta</taxon>
        <taxon>Magnoliopsida</taxon>
        <taxon>eudicotyledons</taxon>
        <taxon>Gunneridae</taxon>
        <taxon>Pentapetalae</taxon>
        <taxon>rosids</taxon>
        <taxon>fabids</taxon>
        <taxon>Malpighiales</taxon>
        <taxon>Erythroxylaceae</taxon>
        <taxon>Erythroxylum</taxon>
    </lineage>
</organism>
<dbReference type="AlphaFoldDB" id="A0AAV8TIK5"/>
<dbReference type="CDD" id="cd09272">
    <property type="entry name" value="RNase_HI_RT_Ty1"/>
    <property type="match status" value="1"/>
</dbReference>
<dbReference type="InterPro" id="IPR043502">
    <property type="entry name" value="DNA/RNA_pol_sf"/>
</dbReference>
<dbReference type="PANTHER" id="PTHR11439:SF483">
    <property type="entry name" value="PEPTIDE SYNTHASE GLIP-LIKE, PUTATIVE (AFU_ORTHOLOGUE AFUA_3G12920)-RELATED"/>
    <property type="match status" value="1"/>
</dbReference>
<evidence type="ECO:0000313" key="2">
    <source>
        <dbReference type="Proteomes" id="UP001159364"/>
    </source>
</evidence>
<dbReference type="PANTHER" id="PTHR11439">
    <property type="entry name" value="GAG-POL-RELATED RETROTRANSPOSON"/>
    <property type="match status" value="1"/>
</dbReference>
<dbReference type="EMBL" id="JAIWQS010000005">
    <property type="protein sequence ID" value="KAJ8766588.1"/>
    <property type="molecule type" value="Genomic_DNA"/>
</dbReference>
<comment type="caution">
    <text evidence="1">The sequence shown here is derived from an EMBL/GenBank/DDBJ whole genome shotgun (WGS) entry which is preliminary data.</text>
</comment>
<name>A0AAV8TIK5_9ROSI</name>
<proteinExistence type="predicted"/>
<keyword evidence="2" id="KW-1185">Reference proteome</keyword>
<accession>A0AAV8TIK5</accession>
<evidence type="ECO:0000313" key="1">
    <source>
        <dbReference type="EMBL" id="KAJ8766588.1"/>
    </source>
</evidence>